<dbReference type="GO" id="GO:0005524">
    <property type="term" value="F:ATP binding"/>
    <property type="evidence" value="ECO:0007669"/>
    <property type="project" value="UniProtKB-UniRule"/>
</dbReference>
<dbReference type="STRING" id="1851148.SMSP2_00494"/>
<evidence type="ECO:0000256" key="5">
    <source>
        <dbReference type="ARBA" id="ARBA00016296"/>
    </source>
</evidence>
<evidence type="ECO:0000256" key="8">
    <source>
        <dbReference type="ARBA" id="ARBA00022741"/>
    </source>
</evidence>
<dbReference type="FunFam" id="3.30.63.10:FF:000005">
    <property type="entry name" value="Guanylate kinase"/>
    <property type="match status" value="1"/>
</dbReference>
<dbReference type="AlphaFoldDB" id="A0A1Q2MD21"/>
<dbReference type="SUPFAM" id="SSF52540">
    <property type="entry name" value="P-loop containing nucleoside triphosphate hydrolases"/>
    <property type="match status" value="1"/>
</dbReference>
<evidence type="ECO:0000256" key="7">
    <source>
        <dbReference type="ARBA" id="ARBA00022679"/>
    </source>
</evidence>
<dbReference type="PANTHER" id="PTHR23117">
    <property type="entry name" value="GUANYLATE KINASE-RELATED"/>
    <property type="match status" value="1"/>
</dbReference>
<organism evidence="15 16">
    <name type="scientific">Limihaloglobus sulfuriphilus</name>
    <dbReference type="NCBI Taxonomy" id="1851148"/>
    <lineage>
        <taxon>Bacteria</taxon>
        <taxon>Pseudomonadati</taxon>
        <taxon>Planctomycetota</taxon>
        <taxon>Phycisphaerae</taxon>
        <taxon>Sedimentisphaerales</taxon>
        <taxon>Sedimentisphaeraceae</taxon>
        <taxon>Limihaloglobus</taxon>
    </lineage>
</organism>
<dbReference type="PROSITE" id="PS50052">
    <property type="entry name" value="GUANYLATE_KINASE_2"/>
    <property type="match status" value="1"/>
</dbReference>
<dbReference type="SMART" id="SM00072">
    <property type="entry name" value="GuKc"/>
    <property type="match status" value="1"/>
</dbReference>
<dbReference type="EMBL" id="CP019646">
    <property type="protein sequence ID" value="AQQ70152.1"/>
    <property type="molecule type" value="Genomic_DNA"/>
</dbReference>
<dbReference type="GO" id="GO:0004385">
    <property type="term" value="F:GMP kinase activity"/>
    <property type="evidence" value="ECO:0007669"/>
    <property type="project" value="UniProtKB-UniRule"/>
</dbReference>
<dbReference type="HAMAP" id="MF_00328">
    <property type="entry name" value="Guanylate_kinase"/>
    <property type="match status" value="1"/>
</dbReference>
<keyword evidence="6 13" id="KW-0963">Cytoplasm</keyword>
<accession>A0A1Q2MD21</accession>
<evidence type="ECO:0000256" key="2">
    <source>
        <dbReference type="ARBA" id="ARBA00004496"/>
    </source>
</evidence>
<comment type="similarity">
    <text evidence="3 13">Belongs to the guanylate kinase family.</text>
</comment>
<evidence type="ECO:0000259" key="14">
    <source>
        <dbReference type="PROSITE" id="PS50052"/>
    </source>
</evidence>
<dbReference type="KEGG" id="pbas:SMSP2_00494"/>
<evidence type="ECO:0000256" key="4">
    <source>
        <dbReference type="ARBA" id="ARBA00012961"/>
    </source>
</evidence>
<reference evidence="16" key="1">
    <citation type="submission" date="2017-02" db="EMBL/GenBank/DDBJ databases">
        <title>Comparative genomics and description of representatives of a novel lineage of planctomycetes thriving in anoxic sediments.</title>
        <authorList>
            <person name="Spring S."/>
            <person name="Bunk B."/>
            <person name="Sproer C."/>
        </authorList>
    </citation>
    <scope>NUCLEOTIDE SEQUENCE [LARGE SCALE GENOMIC DNA]</scope>
    <source>
        <strain evidence="16">SM-Chi-D1</strain>
    </source>
</reference>
<dbReference type="Gene3D" id="3.30.63.10">
    <property type="entry name" value="Guanylate Kinase phosphate binding domain"/>
    <property type="match status" value="1"/>
</dbReference>
<keyword evidence="8 13" id="KW-0547">Nucleotide-binding</keyword>
<dbReference type="InterPro" id="IPR017665">
    <property type="entry name" value="Guanylate_kinase"/>
</dbReference>
<evidence type="ECO:0000256" key="1">
    <source>
        <dbReference type="ARBA" id="ARBA00003531"/>
    </source>
</evidence>
<comment type="function">
    <text evidence="1 13">Essential for recycling GMP and indirectly, cGMP.</text>
</comment>
<dbReference type="PANTHER" id="PTHR23117:SF13">
    <property type="entry name" value="GUANYLATE KINASE"/>
    <property type="match status" value="1"/>
</dbReference>
<protein>
    <recommendedName>
        <fullName evidence="5 13">Guanylate kinase</fullName>
        <ecNumber evidence="4 13">2.7.4.8</ecNumber>
    </recommendedName>
    <alternativeName>
        <fullName evidence="11 13">GMP kinase</fullName>
    </alternativeName>
</protein>
<dbReference type="Pfam" id="PF00625">
    <property type="entry name" value="Guanylate_kin"/>
    <property type="match status" value="1"/>
</dbReference>
<evidence type="ECO:0000313" key="15">
    <source>
        <dbReference type="EMBL" id="AQQ70152.1"/>
    </source>
</evidence>
<dbReference type="EC" id="2.7.4.8" evidence="4 13"/>
<feature type="domain" description="Guanylate kinase-like" evidence="14">
    <location>
        <begin position="5"/>
        <end position="183"/>
    </location>
</feature>
<dbReference type="NCBIfam" id="TIGR03263">
    <property type="entry name" value="guanyl_kin"/>
    <property type="match status" value="1"/>
</dbReference>
<dbReference type="Proteomes" id="UP000188181">
    <property type="component" value="Chromosome"/>
</dbReference>
<evidence type="ECO:0000256" key="6">
    <source>
        <dbReference type="ARBA" id="ARBA00022490"/>
    </source>
</evidence>
<keyword evidence="16" id="KW-1185">Reference proteome</keyword>
<sequence length="189" mass="21258">MSNKGLLVVISGPSGVGKGTICQELLKDPNVYLSVSATTRKPGKNETTGKSYLFISKDEFEKQIEQNGFLEYAGVFDNYYGTPREKVEQSLNDGKTVLLEIDVQGGTQVKKNMPQAVMIFILPPDMQELESRIRNRGRDSDETILKRLKKAQTEIDTAQEAYDYFVVNDSLEKAVNEVKTIIDNRRNSK</sequence>
<proteinExistence type="inferred from homology"/>
<dbReference type="Gene3D" id="3.40.50.300">
    <property type="entry name" value="P-loop containing nucleotide triphosphate hydrolases"/>
    <property type="match status" value="1"/>
</dbReference>
<dbReference type="InterPro" id="IPR008144">
    <property type="entry name" value="Guanylate_kin-like_dom"/>
</dbReference>
<keyword evidence="7 13" id="KW-0808">Transferase</keyword>
<name>A0A1Q2MD21_9BACT</name>
<dbReference type="GO" id="GO:0005829">
    <property type="term" value="C:cytosol"/>
    <property type="evidence" value="ECO:0007669"/>
    <property type="project" value="TreeGrafter"/>
</dbReference>
<evidence type="ECO:0000313" key="16">
    <source>
        <dbReference type="Proteomes" id="UP000188181"/>
    </source>
</evidence>
<evidence type="ECO:0000256" key="13">
    <source>
        <dbReference type="HAMAP-Rule" id="MF_00328"/>
    </source>
</evidence>
<dbReference type="RefSeq" id="WP_186804811.1">
    <property type="nucleotide sequence ID" value="NZ_CP019646.1"/>
</dbReference>
<evidence type="ECO:0000256" key="3">
    <source>
        <dbReference type="ARBA" id="ARBA00005790"/>
    </source>
</evidence>
<feature type="binding site" evidence="13">
    <location>
        <begin position="12"/>
        <end position="19"/>
    </location>
    <ligand>
        <name>ATP</name>
        <dbReference type="ChEBI" id="CHEBI:30616"/>
    </ligand>
</feature>
<evidence type="ECO:0000256" key="9">
    <source>
        <dbReference type="ARBA" id="ARBA00022777"/>
    </source>
</evidence>
<dbReference type="CDD" id="cd00071">
    <property type="entry name" value="GMPK"/>
    <property type="match status" value="1"/>
</dbReference>
<evidence type="ECO:0000256" key="10">
    <source>
        <dbReference type="ARBA" id="ARBA00022840"/>
    </source>
</evidence>
<comment type="subcellular location">
    <subcellularLocation>
        <location evidence="2 13">Cytoplasm</location>
    </subcellularLocation>
</comment>
<gene>
    <name evidence="13 15" type="primary">gmk</name>
    <name evidence="15" type="ORF">SMSP2_00494</name>
</gene>
<dbReference type="InterPro" id="IPR008145">
    <property type="entry name" value="GK/Ca_channel_bsu"/>
</dbReference>
<keyword evidence="10 13" id="KW-0067">ATP-binding</keyword>
<evidence type="ECO:0000256" key="12">
    <source>
        <dbReference type="ARBA" id="ARBA00048594"/>
    </source>
</evidence>
<keyword evidence="9 13" id="KW-0418">Kinase</keyword>
<comment type="catalytic activity">
    <reaction evidence="12 13">
        <text>GMP + ATP = GDP + ADP</text>
        <dbReference type="Rhea" id="RHEA:20780"/>
        <dbReference type="ChEBI" id="CHEBI:30616"/>
        <dbReference type="ChEBI" id="CHEBI:58115"/>
        <dbReference type="ChEBI" id="CHEBI:58189"/>
        <dbReference type="ChEBI" id="CHEBI:456216"/>
        <dbReference type="EC" id="2.7.4.8"/>
    </reaction>
</comment>
<evidence type="ECO:0000256" key="11">
    <source>
        <dbReference type="ARBA" id="ARBA00030128"/>
    </source>
</evidence>
<dbReference type="InterPro" id="IPR027417">
    <property type="entry name" value="P-loop_NTPase"/>
</dbReference>